<evidence type="ECO:0000313" key="5">
    <source>
        <dbReference type="EMBL" id="QTA87623.1"/>
    </source>
</evidence>
<keyword evidence="1" id="KW-0378">Hydrolase</keyword>
<evidence type="ECO:0000256" key="4">
    <source>
        <dbReference type="PIRSR" id="PIRSR613078-2"/>
    </source>
</evidence>
<dbReference type="CDD" id="cd07067">
    <property type="entry name" value="HP_PGM_like"/>
    <property type="match status" value="1"/>
</dbReference>
<dbReference type="GO" id="GO:0045820">
    <property type="term" value="P:negative regulation of glycolytic process"/>
    <property type="evidence" value="ECO:0007669"/>
    <property type="project" value="TreeGrafter"/>
</dbReference>
<evidence type="ECO:0000256" key="1">
    <source>
        <dbReference type="ARBA" id="ARBA00022801"/>
    </source>
</evidence>
<dbReference type="PANTHER" id="PTHR46517:SF1">
    <property type="entry name" value="FRUCTOSE-2,6-BISPHOSPHATASE TIGAR"/>
    <property type="match status" value="1"/>
</dbReference>
<protein>
    <recommendedName>
        <fullName evidence="2">Alpha-ribazole phosphatase</fullName>
        <ecNumber evidence="2">3.1.3.73</ecNumber>
    </recommendedName>
</protein>
<evidence type="ECO:0000256" key="2">
    <source>
        <dbReference type="NCBIfam" id="TIGR03162"/>
    </source>
</evidence>
<dbReference type="SMART" id="SM00855">
    <property type="entry name" value="PGAM"/>
    <property type="match status" value="1"/>
</dbReference>
<dbReference type="InterPro" id="IPR013078">
    <property type="entry name" value="His_Pase_superF_clade-1"/>
</dbReference>
<dbReference type="NCBIfam" id="TIGR03162">
    <property type="entry name" value="ribazole_cobC"/>
    <property type="match status" value="1"/>
</dbReference>
<dbReference type="Pfam" id="PF00300">
    <property type="entry name" value="His_Phos_1"/>
    <property type="match status" value="1"/>
</dbReference>
<gene>
    <name evidence="5" type="primary">cobC</name>
    <name evidence="5" type="ORF">dnm_036560</name>
</gene>
<dbReference type="SUPFAM" id="SSF53254">
    <property type="entry name" value="Phosphoglycerate mutase-like"/>
    <property type="match status" value="1"/>
</dbReference>
<dbReference type="InterPro" id="IPR017578">
    <property type="entry name" value="Ribazole_CobC"/>
</dbReference>
<dbReference type="InterPro" id="IPR029033">
    <property type="entry name" value="His_PPase_superfam"/>
</dbReference>
<accession>A0A975BLI1</accession>
<feature type="active site" description="Proton donor/acceptor" evidence="3">
    <location>
        <position position="81"/>
    </location>
</feature>
<feature type="active site" description="Tele-phosphohistidine intermediate" evidence="3">
    <location>
        <position position="8"/>
    </location>
</feature>
<dbReference type="Proteomes" id="UP000663722">
    <property type="component" value="Chromosome"/>
</dbReference>
<evidence type="ECO:0000313" key="6">
    <source>
        <dbReference type="Proteomes" id="UP000663722"/>
    </source>
</evidence>
<dbReference type="GO" id="GO:0043456">
    <property type="term" value="P:regulation of pentose-phosphate shunt"/>
    <property type="evidence" value="ECO:0007669"/>
    <property type="project" value="TreeGrafter"/>
</dbReference>
<dbReference type="PANTHER" id="PTHR46517">
    <property type="entry name" value="FRUCTOSE-2,6-BISPHOSPHATASE TIGAR"/>
    <property type="match status" value="1"/>
</dbReference>
<dbReference type="Gene3D" id="3.40.50.1240">
    <property type="entry name" value="Phosphoglycerate mutase-like"/>
    <property type="match status" value="1"/>
</dbReference>
<evidence type="ECO:0000256" key="3">
    <source>
        <dbReference type="PIRSR" id="PIRSR613078-1"/>
    </source>
</evidence>
<dbReference type="EMBL" id="CP061800">
    <property type="protein sequence ID" value="QTA87623.1"/>
    <property type="molecule type" value="Genomic_DNA"/>
</dbReference>
<name>A0A975BLI1_9BACT</name>
<dbReference type="PIRSF" id="PIRSF000709">
    <property type="entry name" value="6PFK_2-Ptase"/>
    <property type="match status" value="1"/>
</dbReference>
<proteinExistence type="predicted"/>
<sequence>MMLCLLRHGEIEQRKEKRFIGQTDLPLNDTGLRQAHWWARKPNFMVFDRIYCSDLARSHHTAKIIAETREDCIRLIPQFREIHLGEWEGLAMSQVRARFPEEWRKRGENIVSYRPPGGESFADLRDRVIPAFEHIISHPRENSLIVAHAGVNRVILCHVLGMALANLFRVGQDYGALSIIDCKRDPFRVTAMNMQPTL</sequence>
<dbReference type="GO" id="GO:0004331">
    <property type="term" value="F:fructose-2,6-bisphosphate 2-phosphatase activity"/>
    <property type="evidence" value="ECO:0007669"/>
    <property type="project" value="TreeGrafter"/>
</dbReference>
<organism evidence="5 6">
    <name type="scientific">Desulfonema magnum</name>
    <dbReference type="NCBI Taxonomy" id="45655"/>
    <lineage>
        <taxon>Bacteria</taxon>
        <taxon>Pseudomonadati</taxon>
        <taxon>Thermodesulfobacteriota</taxon>
        <taxon>Desulfobacteria</taxon>
        <taxon>Desulfobacterales</taxon>
        <taxon>Desulfococcaceae</taxon>
        <taxon>Desulfonema</taxon>
    </lineage>
</organism>
<dbReference type="KEGG" id="dmm:dnm_036560"/>
<dbReference type="GO" id="GO:0009236">
    <property type="term" value="P:cobalamin biosynthetic process"/>
    <property type="evidence" value="ECO:0007669"/>
    <property type="project" value="UniProtKB-UniRule"/>
</dbReference>
<dbReference type="EC" id="3.1.3.73" evidence="2"/>
<dbReference type="InterPro" id="IPR051695">
    <property type="entry name" value="Phosphoglycerate_Mutase"/>
</dbReference>
<dbReference type="AlphaFoldDB" id="A0A975BLI1"/>
<feature type="binding site" evidence="4">
    <location>
        <position position="57"/>
    </location>
    <ligand>
        <name>substrate</name>
    </ligand>
</feature>
<keyword evidence="6" id="KW-1185">Reference proteome</keyword>
<reference evidence="5" key="1">
    <citation type="journal article" date="2021" name="Microb. Physiol.">
        <title>Proteogenomic Insights into the Physiology of Marine, Sulfate-Reducing, Filamentous Desulfonema limicola and Desulfonema magnum.</title>
        <authorList>
            <person name="Schnaars V."/>
            <person name="Wohlbrand L."/>
            <person name="Scheve S."/>
            <person name="Hinrichs C."/>
            <person name="Reinhardt R."/>
            <person name="Rabus R."/>
        </authorList>
    </citation>
    <scope>NUCLEOTIDE SEQUENCE</scope>
    <source>
        <strain evidence="5">4be13</strain>
    </source>
</reference>
<dbReference type="GO" id="GO:0043755">
    <property type="term" value="F:alpha-ribazole phosphatase activity"/>
    <property type="evidence" value="ECO:0007669"/>
    <property type="project" value="UniProtKB-UniRule"/>
</dbReference>
<dbReference type="GO" id="GO:0005829">
    <property type="term" value="C:cytosol"/>
    <property type="evidence" value="ECO:0007669"/>
    <property type="project" value="TreeGrafter"/>
</dbReference>